<dbReference type="InterPro" id="IPR023313">
    <property type="entry name" value="UBQ-conjugating_AS"/>
</dbReference>
<dbReference type="Pfam" id="PF00179">
    <property type="entry name" value="UQ_con"/>
    <property type="match status" value="1"/>
</dbReference>
<keyword evidence="10" id="KW-1185">Reference proteome</keyword>
<dbReference type="EMBL" id="CAJJDN010000111">
    <property type="protein sequence ID" value="CAD8116685.1"/>
    <property type="molecule type" value="Genomic_DNA"/>
</dbReference>
<evidence type="ECO:0000256" key="4">
    <source>
        <dbReference type="ARBA" id="ARBA00022786"/>
    </source>
</evidence>
<feature type="active site" description="Glycyl thioester intermediate" evidence="6">
    <location>
        <position position="113"/>
    </location>
</feature>
<dbReference type="GO" id="GO:0005524">
    <property type="term" value="F:ATP binding"/>
    <property type="evidence" value="ECO:0007669"/>
    <property type="project" value="UniProtKB-UniRule"/>
</dbReference>
<evidence type="ECO:0000313" key="10">
    <source>
        <dbReference type="Proteomes" id="UP000692954"/>
    </source>
</evidence>
<dbReference type="PANTHER" id="PTHR24067">
    <property type="entry name" value="UBIQUITIN-CONJUGATING ENZYME E2"/>
    <property type="match status" value="1"/>
</dbReference>
<sequence length="185" mass="21068">MIAIKLKQQQQNQQNALNNQDITQTGAWKRALSDQQEFNDAFPSDLKNLKITYPDIKNILYFEVEVKPEQSYWASGTIAFTVNISLEYPMVPPKVLCKKKIFHPNIDLEGKVCLNILREDWRPVSSLKDVIFGLMGLFTQLTNPTDPLNKEAAELMLKDKAQFAQVVKSTMKGGSYNNVLFDKIA</sequence>
<evidence type="ECO:0000256" key="2">
    <source>
        <dbReference type="ARBA" id="ARBA00022679"/>
    </source>
</evidence>
<protein>
    <recommendedName>
        <fullName evidence="8">UBC core domain-containing protein</fullName>
    </recommendedName>
</protein>
<proteinExistence type="inferred from homology"/>
<evidence type="ECO:0000256" key="5">
    <source>
        <dbReference type="ARBA" id="ARBA00022840"/>
    </source>
</evidence>
<dbReference type="InterPro" id="IPR050113">
    <property type="entry name" value="Ub_conjugating_enzyme"/>
</dbReference>
<accession>A0A8S1QPI3</accession>
<dbReference type="AlphaFoldDB" id="A0A8S1QPI3"/>
<comment type="caution">
    <text evidence="9">The sequence shown here is derived from an EMBL/GenBank/DDBJ whole genome shotgun (WGS) entry which is preliminary data.</text>
</comment>
<comment type="pathway">
    <text evidence="1">Protein modification; protein neddylation.</text>
</comment>
<dbReference type="OrthoDB" id="10249039at2759"/>
<dbReference type="CDD" id="cd23794">
    <property type="entry name" value="UBCc_UBE2F_UBE2M"/>
    <property type="match status" value="1"/>
</dbReference>
<keyword evidence="2" id="KW-0808">Transferase</keyword>
<evidence type="ECO:0000256" key="1">
    <source>
        <dbReference type="ARBA" id="ARBA00005032"/>
    </source>
</evidence>
<comment type="similarity">
    <text evidence="7">Belongs to the ubiquitin-conjugating enzyme family.</text>
</comment>
<reference evidence="9" key="1">
    <citation type="submission" date="2021-01" db="EMBL/GenBank/DDBJ databases">
        <authorList>
            <consortium name="Genoscope - CEA"/>
            <person name="William W."/>
        </authorList>
    </citation>
    <scope>NUCLEOTIDE SEQUENCE</scope>
</reference>
<gene>
    <name evidence="9" type="ORF">PSON_ATCC_30995.1.T1110175</name>
</gene>
<evidence type="ECO:0000256" key="3">
    <source>
        <dbReference type="ARBA" id="ARBA00022741"/>
    </source>
</evidence>
<keyword evidence="4 7" id="KW-0833">Ubl conjugation pathway</keyword>
<dbReference type="GO" id="GO:0019788">
    <property type="term" value="F:NEDD8 transferase activity"/>
    <property type="evidence" value="ECO:0007669"/>
    <property type="project" value="UniProtKB-ARBA"/>
</dbReference>
<organism evidence="9 10">
    <name type="scientific">Paramecium sonneborni</name>
    <dbReference type="NCBI Taxonomy" id="65129"/>
    <lineage>
        <taxon>Eukaryota</taxon>
        <taxon>Sar</taxon>
        <taxon>Alveolata</taxon>
        <taxon>Ciliophora</taxon>
        <taxon>Intramacronucleata</taxon>
        <taxon>Oligohymenophorea</taxon>
        <taxon>Peniculida</taxon>
        <taxon>Parameciidae</taxon>
        <taxon>Paramecium</taxon>
    </lineage>
</organism>
<dbReference type="FunFam" id="3.10.110.10:FF:000005">
    <property type="entry name" value="NEDD8-conjugating enzyme Ubc12"/>
    <property type="match status" value="1"/>
</dbReference>
<keyword evidence="5 7" id="KW-0067">ATP-binding</keyword>
<name>A0A8S1QPI3_9CILI</name>
<dbReference type="PROSITE" id="PS50127">
    <property type="entry name" value="UBC_2"/>
    <property type="match status" value="1"/>
</dbReference>
<evidence type="ECO:0000256" key="6">
    <source>
        <dbReference type="PROSITE-ProRule" id="PRU10133"/>
    </source>
</evidence>
<keyword evidence="3 7" id="KW-0547">Nucleotide-binding</keyword>
<dbReference type="SMART" id="SM00212">
    <property type="entry name" value="UBCc"/>
    <property type="match status" value="1"/>
</dbReference>
<evidence type="ECO:0000256" key="7">
    <source>
        <dbReference type="RuleBase" id="RU362109"/>
    </source>
</evidence>
<dbReference type="InterPro" id="IPR000608">
    <property type="entry name" value="UBC"/>
</dbReference>
<dbReference type="PROSITE" id="PS00183">
    <property type="entry name" value="UBC_1"/>
    <property type="match status" value="1"/>
</dbReference>
<evidence type="ECO:0000259" key="8">
    <source>
        <dbReference type="PROSITE" id="PS50127"/>
    </source>
</evidence>
<dbReference type="Proteomes" id="UP000692954">
    <property type="component" value="Unassembled WGS sequence"/>
</dbReference>
<evidence type="ECO:0000313" key="9">
    <source>
        <dbReference type="EMBL" id="CAD8116685.1"/>
    </source>
</evidence>
<feature type="domain" description="UBC core" evidence="8">
    <location>
        <begin position="26"/>
        <end position="176"/>
    </location>
</feature>